<name>A0ACB6S7Q7_9PLEO</name>
<dbReference type="Proteomes" id="UP000799754">
    <property type="component" value="Unassembled WGS sequence"/>
</dbReference>
<organism evidence="1 2">
    <name type="scientific">Macroventuria anomochaeta</name>
    <dbReference type="NCBI Taxonomy" id="301207"/>
    <lineage>
        <taxon>Eukaryota</taxon>
        <taxon>Fungi</taxon>
        <taxon>Dikarya</taxon>
        <taxon>Ascomycota</taxon>
        <taxon>Pezizomycotina</taxon>
        <taxon>Dothideomycetes</taxon>
        <taxon>Pleosporomycetidae</taxon>
        <taxon>Pleosporales</taxon>
        <taxon>Pleosporineae</taxon>
        <taxon>Didymellaceae</taxon>
        <taxon>Macroventuria</taxon>
    </lineage>
</organism>
<keyword evidence="2" id="KW-1185">Reference proteome</keyword>
<reference evidence="1" key="1">
    <citation type="journal article" date="2020" name="Stud. Mycol.">
        <title>101 Dothideomycetes genomes: a test case for predicting lifestyles and emergence of pathogens.</title>
        <authorList>
            <person name="Haridas S."/>
            <person name="Albert R."/>
            <person name="Binder M."/>
            <person name="Bloem J."/>
            <person name="Labutti K."/>
            <person name="Salamov A."/>
            <person name="Andreopoulos B."/>
            <person name="Baker S."/>
            <person name="Barry K."/>
            <person name="Bills G."/>
            <person name="Bluhm B."/>
            <person name="Cannon C."/>
            <person name="Castanera R."/>
            <person name="Culley D."/>
            <person name="Daum C."/>
            <person name="Ezra D."/>
            <person name="Gonzalez J."/>
            <person name="Henrissat B."/>
            <person name="Kuo A."/>
            <person name="Liang C."/>
            <person name="Lipzen A."/>
            <person name="Lutzoni F."/>
            <person name="Magnuson J."/>
            <person name="Mondo S."/>
            <person name="Nolan M."/>
            <person name="Ohm R."/>
            <person name="Pangilinan J."/>
            <person name="Park H.-J."/>
            <person name="Ramirez L."/>
            <person name="Alfaro M."/>
            <person name="Sun H."/>
            <person name="Tritt A."/>
            <person name="Yoshinaga Y."/>
            <person name="Zwiers L.-H."/>
            <person name="Turgeon B."/>
            <person name="Goodwin S."/>
            <person name="Spatafora J."/>
            <person name="Crous P."/>
            <person name="Grigoriev I."/>
        </authorList>
    </citation>
    <scope>NUCLEOTIDE SEQUENCE</scope>
    <source>
        <strain evidence="1">CBS 525.71</strain>
    </source>
</reference>
<protein>
    <submittedName>
        <fullName evidence="1">Uncharacterized protein</fullName>
    </submittedName>
</protein>
<evidence type="ECO:0000313" key="1">
    <source>
        <dbReference type="EMBL" id="KAF2629393.1"/>
    </source>
</evidence>
<sequence length="213" mass="23043">MLWIIFITACTLVLQIESLLTAQPPLFSLNTISIGPLPNITATTSSIALSTPLLRIPDFYVANEGDNDSPPDRPGFTDPDASLRFTVPTTPRSTVIITLTSAADAGSATITSAHTMPTQYLNQVPKNWPYTTFGVGRRGETATWDLTDGEGKTVGVVKHEVRWFPRPLWTGEGMWLESWRSTFVVTGGEGTETGGVRSSRTMSGVLPAVETKT</sequence>
<dbReference type="EMBL" id="MU006710">
    <property type="protein sequence ID" value="KAF2629393.1"/>
    <property type="molecule type" value="Genomic_DNA"/>
</dbReference>
<evidence type="ECO:0000313" key="2">
    <source>
        <dbReference type="Proteomes" id="UP000799754"/>
    </source>
</evidence>
<comment type="caution">
    <text evidence="1">The sequence shown here is derived from an EMBL/GenBank/DDBJ whole genome shotgun (WGS) entry which is preliminary data.</text>
</comment>
<proteinExistence type="predicted"/>
<gene>
    <name evidence="1" type="ORF">BU25DRAFT_457062</name>
</gene>
<accession>A0ACB6S7Q7</accession>